<dbReference type="InterPro" id="IPR052187">
    <property type="entry name" value="MFSD1"/>
</dbReference>
<evidence type="ECO:0000256" key="3">
    <source>
        <dbReference type="ARBA" id="ARBA00022448"/>
    </source>
</evidence>
<evidence type="ECO:0000256" key="6">
    <source>
        <dbReference type="ARBA" id="ARBA00023136"/>
    </source>
</evidence>
<keyword evidence="5 25" id="KW-1133">Transmembrane helix</keyword>
<comment type="caution">
    <text evidence="27">The sequence shown here is derived from an EMBL/GenBank/DDBJ whole genome shotgun (WGS) entry which is preliminary data.</text>
</comment>
<evidence type="ECO:0000256" key="24">
    <source>
        <dbReference type="ARBA" id="ARBA00046376"/>
    </source>
</evidence>
<keyword evidence="6 25" id="KW-0472">Membrane</keyword>
<dbReference type="Pfam" id="PF07690">
    <property type="entry name" value="MFS_1"/>
    <property type="match status" value="1"/>
</dbReference>
<dbReference type="STRING" id="1238182.C882_0007"/>
<evidence type="ECO:0000256" key="16">
    <source>
        <dbReference type="ARBA" id="ARBA00044900"/>
    </source>
</evidence>
<evidence type="ECO:0000256" key="8">
    <source>
        <dbReference type="ARBA" id="ARBA00044876"/>
    </source>
</evidence>
<evidence type="ECO:0000256" key="25">
    <source>
        <dbReference type="SAM" id="Phobius"/>
    </source>
</evidence>
<proteinExistence type="inferred from homology"/>
<evidence type="ECO:0000256" key="23">
    <source>
        <dbReference type="ARBA" id="ARBA00045709"/>
    </source>
</evidence>
<comment type="function">
    <text evidence="23">Lysosomal dipeptide uniporter that selectively exports lysine, arginine or histidine-containing dipeptides with a net positive charge from the lysosome lumen into the cytosol. Could play a role in a specific type of protein O-glycosylation indirectly regulating macrophages migration and tissue invasion. Also essential for liver homeostasis.</text>
</comment>
<dbReference type="SUPFAM" id="SSF103473">
    <property type="entry name" value="MFS general substrate transporter"/>
    <property type="match status" value="1"/>
</dbReference>
<evidence type="ECO:0000256" key="13">
    <source>
        <dbReference type="ARBA" id="ARBA00044893"/>
    </source>
</evidence>
<feature type="transmembrane region" description="Helical" evidence="25">
    <location>
        <begin position="361"/>
        <end position="384"/>
    </location>
</feature>
<comment type="catalytic activity">
    <reaction evidence="8">
        <text>L-lysyl-L-alanine(out) = L-lysyl-L-alanine(in)</text>
        <dbReference type="Rhea" id="RHEA:79399"/>
        <dbReference type="ChEBI" id="CHEBI:229954"/>
    </reaction>
</comment>
<comment type="subunit">
    <text evidence="24">Homodimer. Interacts with lysosomal protein GLMP (via lumenal domain); the interaction starts while both proteins are still in the endoplasmic reticulum and is required for stabilization of MFSD1 in lysosomes but has no direct effect on its targeting to lysosomes or transporter activity.</text>
</comment>
<dbReference type="OrthoDB" id="272777at2"/>
<evidence type="ECO:0000256" key="4">
    <source>
        <dbReference type="ARBA" id="ARBA00022692"/>
    </source>
</evidence>
<comment type="catalytic activity">
    <reaction evidence="18">
        <text>L-histidyl-L-alpha-amino acid(out) = L-histidyl-L-alpha-amino acid(in)</text>
        <dbReference type="Rhea" id="RHEA:79379"/>
        <dbReference type="ChEBI" id="CHEBI:229964"/>
    </reaction>
</comment>
<comment type="catalytic activity">
    <reaction evidence="13">
        <text>L-alpha-aminoacyl-L-lysine(out) = L-alpha-aminoacyl-L-lysine(in)</text>
        <dbReference type="Rhea" id="RHEA:79383"/>
        <dbReference type="ChEBI" id="CHEBI:229966"/>
    </reaction>
</comment>
<dbReference type="eggNOG" id="COG2271">
    <property type="taxonomic scope" value="Bacteria"/>
</dbReference>
<feature type="transmembrane region" description="Helical" evidence="25">
    <location>
        <begin position="177"/>
        <end position="199"/>
    </location>
</feature>
<keyword evidence="3" id="KW-0813">Transport</keyword>
<evidence type="ECO:0000256" key="14">
    <source>
        <dbReference type="ARBA" id="ARBA00044898"/>
    </source>
</evidence>
<feature type="transmembrane region" description="Helical" evidence="25">
    <location>
        <begin position="20"/>
        <end position="38"/>
    </location>
</feature>
<comment type="catalytic activity">
    <reaction evidence="15">
        <text>L-arginyl-L-alpha-amino acid(out) = L-arginyl-L-alpha-amino acid(in)</text>
        <dbReference type="Rhea" id="RHEA:79371"/>
        <dbReference type="ChEBI" id="CHEBI:84315"/>
    </reaction>
</comment>
<dbReference type="GO" id="GO:0005765">
    <property type="term" value="C:lysosomal membrane"/>
    <property type="evidence" value="ECO:0007669"/>
    <property type="project" value="UniProtKB-SubCell"/>
</dbReference>
<evidence type="ECO:0000256" key="21">
    <source>
        <dbReference type="ARBA" id="ARBA00044985"/>
    </source>
</evidence>
<comment type="catalytic activity">
    <reaction evidence="16">
        <text>L-lysyl-L-lysine(out) = L-lysyl-L-lysine(in)</text>
        <dbReference type="Rhea" id="RHEA:79403"/>
        <dbReference type="ChEBI" id="CHEBI:229956"/>
    </reaction>
</comment>
<evidence type="ECO:0000256" key="7">
    <source>
        <dbReference type="ARBA" id="ARBA00023228"/>
    </source>
</evidence>
<feature type="transmembrane region" description="Helical" evidence="25">
    <location>
        <begin position="235"/>
        <end position="260"/>
    </location>
</feature>
<evidence type="ECO:0000256" key="2">
    <source>
        <dbReference type="ARBA" id="ARBA00008335"/>
    </source>
</evidence>
<comment type="similarity">
    <text evidence="2">Belongs to the major facilitator superfamily.</text>
</comment>
<feature type="transmembrane region" description="Helical" evidence="25">
    <location>
        <begin position="91"/>
        <end position="109"/>
    </location>
</feature>
<dbReference type="AlphaFoldDB" id="K9H763"/>
<feature type="transmembrane region" description="Helical" evidence="25">
    <location>
        <begin position="50"/>
        <end position="71"/>
    </location>
</feature>
<evidence type="ECO:0000256" key="9">
    <source>
        <dbReference type="ARBA" id="ARBA00044878"/>
    </source>
</evidence>
<evidence type="ECO:0000256" key="10">
    <source>
        <dbReference type="ARBA" id="ARBA00044881"/>
    </source>
</evidence>
<dbReference type="EMBL" id="ANHY01000001">
    <property type="protein sequence ID" value="EKV32924.1"/>
    <property type="molecule type" value="Genomic_DNA"/>
</dbReference>
<comment type="catalytic activity">
    <reaction evidence="11">
        <text>L-alpha-aminoacyl-L-histidine(out) = L-alpha-aminoacyl-L-histidine(in)</text>
        <dbReference type="Rhea" id="RHEA:79375"/>
        <dbReference type="ChEBI" id="CHEBI:229967"/>
    </reaction>
</comment>
<evidence type="ECO:0000259" key="26">
    <source>
        <dbReference type="PROSITE" id="PS50850"/>
    </source>
</evidence>
<evidence type="ECO:0000313" key="27">
    <source>
        <dbReference type="EMBL" id="EKV32924.1"/>
    </source>
</evidence>
<organism evidence="27 28">
    <name type="scientific">Caenispirillum salinarum AK4</name>
    <dbReference type="NCBI Taxonomy" id="1238182"/>
    <lineage>
        <taxon>Bacteria</taxon>
        <taxon>Pseudomonadati</taxon>
        <taxon>Pseudomonadota</taxon>
        <taxon>Alphaproteobacteria</taxon>
        <taxon>Rhodospirillales</taxon>
        <taxon>Novispirillaceae</taxon>
        <taxon>Caenispirillum</taxon>
    </lineage>
</organism>
<keyword evidence="7" id="KW-0458">Lysosome</keyword>
<comment type="subcellular location">
    <subcellularLocation>
        <location evidence="1">Lysosome membrane</location>
        <topology evidence="1">Multi-pass membrane protein</topology>
    </subcellularLocation>
</comment>
<keyword evidence="4 25" id="KW-0812">Transmembrane</keyword>
<evidence type="ECO:0000256" key="15">
    <source>
        <dbReference type="ARBA" id="ARBA00044899"/>
    </source>
</evidence>
<sequence>MSQDAQTPTHAAAGAAGTPLRPWLMWGAGALFFCYAFFQRVAPSVMVEELMRDFAVGAAIAGTLSSLYFYPYAALQIPAGLLVDRFGPRRVLTLAALVAAVGSAAFAMADVIGLAYVGRGLVGAGAAVSWVAVLALASAWFPPNRFALLTGLTMAIGVAGGVGGQAPLSLLVDGVGWRGALVIAAGLALAFAVFAWSVVRDRPPRADGRPHTGGHAGAGYGLIDRLKMTMREPQVWLIALFAGAIVSPMLSFAGLWGVPFMVGVHGMTKPEAAVVTSLMLVGWGVGSPLLGWMTDAIGRRKLPALIAAGGALACTLGWLYAEPPVWLMYPLMILTGTFSGGIVVAFATARENAPSASGGAVIGLVNTAVMGSAAVFQPLIGWLLDLSWSGQTANGVRIYDPAGYVDAMIVLPLCQATALLAALLIRETYCTPRHA</sequence>
<comment type="catalytic activity">
    <reaction evidence="12">
        <text>L-lysyl-L-alpha-amino acid(out) = L-lysyl-L-alpha-amino acid(in)</text>
        <dbReference type="Rhea" id="RHEA:79387"/>
        <dbReference type="ChEBI" id="CHEBI:229965"/>
    </reaction>
</comment>
<feature type="domain" description="Major facilitator superfamily (MFS) profile" evidence="26">
    <location>
        <begin position="24"/>
        <end position="429"/>
    </location>
</feature>
<dbReference type="InterPro" id="IPR036259">
    <property type="entry name" value="MFS_trans_sf"/>
</dbReference>
<evidence type="ECO:0000256" key="19">
    <source>
        <dbReference type="ARBA" id="ARBA00044919"/>
    </source>
</evidence>
<dbReference type="RefSeq" id="WP_009538459.1">
    <property type="nucleotide sequence ID" value="NZ_ANHY01000001.1"/>
</dbReference>
<evidence type="ECO:0000256" key="18">
    <source>
        <dbReference type="ARBA" id="ARBA00044912"/>
    </source>
</evidence>
<protein>
    <recommendedName>
        <fullName evidence="21">Lysosomal dipeptide transporter MFSD1</fullName>
    </recommendedName>
    <alternativeName>
        <fullName evidence="22">Major facilitator superfamily domain-containing protein 1</fullName>
    </alternativeName>
</protein>
<dbReference type="InterPro" id="IPR020846">
    <property type="entry name" value="MFS_dom"/>
</dbReference>
<dbReference type="Gene3D" id="1.20.1250.20">
    <property type="entry name" value="MFS general substrate transporter like domains"/>
    <property type="match status" value="2"/>
</dbReference>
<dbReference type="PANTHER" id="PTHR23512">
    <property type="entry name" value="MAJOR FACILITATOR SUPERFAMILY DOMAIN-CONTAINING PROTEIN 1"/>
    <property type="match status" value="1"/>
</dbReference>
<dbReference type="GO" id="GO:0022857">
    <property type="term" value="F:transmembrane transporter activity"/>
    <property type="evidence" value="ECO:0007669"/>
    <property type="project" value="InterPro"/>
</dbReference>
<name>K9H763_9PROT</name>
<comment type="catalytic activity">
    <reaction evidence="19">
        <text>L-alanyl-L-lysine(out) = L-alanyl-L-lysine(in)</text>
        <dbReference type="Rhea" id="RHEA:79415"/>
        <dbReference type="ChEBI" id="CHEBI:192470"/>
    </reaction>
</comment>
<feature type="transmembrane region" description="Helical" evidence="25">
    <location>
        <begin position="327"/>
        <end position="349"/>
    </location>
</feature>
<dbReference type="Proteomes" id="UP000009881">
    <property type="component" value="Unassembled WGS sequence"/>
</dbReference>
<dbReference type="PANTHER" id="PTHR23512:SF3">
    <property type="entry name" value="MAJOR FACILITATOR SUPERFAMILY DOMAIN-CONTAINING PROTEIN 1"/>
    <property type="match status" value="1"/>
</dbReference>
<keyword evidence="28" id="KW-1185">Reference proteome</keyword>
<comment type="catalytic activity">
    <reaction evidence="20">
        <text>L-lysyl-glycine(out) = L-lysyl-glycine(in)</text>
        <dbReference type="Rhea" id="RHEA:79407"/>
        <dbReference type="ChEBI" id="CHEBI:191202"/>
    </reaction>
</comment>
<evidence type="ECO:0000256" key="11">
    <source>
        <dbReference type="ARBA" id="ARBA00044884"/>
    </source>
</evidence>
<feature type="transmembrane region" description="Helical" evidence="25">
    <location>
        <begin position="121"/>
        <end position="141"/>
    </location>
</feature>
<evidence type="ECO:0000256" key="1">
    <source>
        <dbReference type="ARBA" id="ARBA00004155"/>
    </source>
</evidence>
<comment type="catalytic activity">
    <reaction evidence="17">
        <text>L-arginyl-glycine(out) = L-arginyl-glycine(in)</text>
        <dbReference type="Rhea" id="RHEA:79391"/>
        <dbReference type="ChEBI" id="CHEBI:229955"/>
    </reaction>
</comment>
<gene>
    <name evidence="27" type="ORF">C882_0007</name>
</gene>
<dbReference type="InterPro" id="IPR011701">
    <property type="entry name" value="MFS"/>
</dbReference>
<evidence type="ECO:0000256" key="12">
    <source>
        <dbReference type="ARBA" id="ARBA00044891"/>
    </source>
</evidence>
<evidence type="ECO:0000256" key="20">
    <source>
        <dbReference type="ARBA" id="ARBA00044924"/>
    </source>
</evidence>
<dbReference type="PROSITE" id="PS50850">
    <property type="entry name" value="MFS"/>
    <property type="match status" value="1"/>
</dbReference>
<reference evidence="27 28" key="1">
    <citation type="journal article" date="2013" name="Genome Announc.">
        <title>Draft Genome Sequence of an Alphaproteobacterium, Caenispirillum salinarum AK4(T), Isolated from a Solar Saltern.</title>
        <authorList>
            <person name="Khatri I."/>
            <person name="Singh A."/>
            <person name="Korpole S."/>
            <person name="Pinnaka A.K."/>
            <person name="Subramanian S."/>
        </authorList>
    </citation>
    <scope>NUCLEOTIDE SEQUENCE [LARGE SCALE GENOMIC DNA]</scope>
    <source>
        <strain evidence="27 28">AK4</strain>
    </source>
</reference>
<comment type="catalytic activity">
    <reaction evidence="14">
        <text>L-aspartyl-L-lysine(out) = L-aspartyl-L-lysine(in)</text>
        <dbReference type="Rhea" id="RHEA:79411"/>
        <dbReference type="ChEBI" id="CHEBI:229953"/>
    </reaction>
</comment>
<evidence type="ECO:0000256" key="17">
    <source>
        <dbReference type="ARBA" id="ARBA00044903"/>
    </source>
</evidence>
<accession>K9H763</accession>
<comment type="catalytic activity">
    <reaction evidence="10">
        <text>L-alpha-aminoacyl-L-arginine(out) = L-alpha-aminoacyl-L-arginine(in)</text>
        <dbReference type="Rhea" id="RHEA:79367"/>
        <dbReference type="ChEBI" id="CHEBI:229968"/>
    </reaction>
</comment>
<feature type="transmembrane region" description="Helical" evidence="25">
    <location>
        <begin position="404"/>
        <end position="425"/>
    </location>
</feature>
<evidence type="ECO:0000256" key="22">
    <source>
        <dbReference type="ARBA" id="ARBA00045018"/>
    </source>
</evidence>
<feature type="transmembrane region" description="Helical" evidence="25">
    <location>
        <begin position="302"/>
        <end position="321"/>
    </location>
</feature>
<evidence type="ECO:0000256" key="5">
    <source>
        <dbReference type="ARBA" id="ARBA00022989"/>
    </source>
</evidence>
<feature type="transmembrane region" description="Helical" evidence="25">
    <location>
        <begin position="272"/>
        <end position="290"/>
    </location>
</feature>
<evidence type="ECO:0000313" key="28">
    <source>
        <dbReference type="Proteomes" id="UP000009881"/>
    </source>
</evidence>
<comment type="catalytic activity">
    <reaction evidence="9">
        <text>L-histidyl-glycine(out) = L-histidyl-glycine(in)</text>
        <dbReference type="Rhea" id="RHEA:79395"/>
        <dbReference type="ChEBI" id="CHEBI:229957"/>
    </reaction>
</comment>